<dbReference type="GO" id="GO:0043565">
    <property type="term" value="F:sequence-specific DNA binding"/>
    <property type="evidence" value="ECO:0007669"/>
    <property type="project" value="InterPro"/>
</dbReference>
<sequence>MGMRLRGASYGKLRLAPPFGISFPATAHARFHFIAAGDVHIRPAAGDPARLGCGDAVLLPRGDAHAIVSAPGVSSRPLESFETTPLCAEVCALTEYAPGTCRTKDVLIFTGQMEFELDTLHPLVGLMPAVMSVGALLGRQPEIPPLLAAMEREMATDRAGTAGILARLADVVAATIVRGWVECGCGDATGWVEALRDPRLGRVIAALHRDPGRDWSVAEMAAEMGSSRSVFAERFVAATGTTPLRYVAALRMRLAEQWIARDRMSIDMAARRLGYASQAAFSRAYKRVTGQTPGHARAAARPERPAEAPPL</sequence>
<evidence type="ECO:0000313" key="6">
    <source>
        <dbReference type="EMBL" id="EKF19149.1"/>
    </source>
</evidence>
<dbReference type="InterPro" id="IPR009057">
    <property type="entry name" value="Homeodomain-like_sf"/>
</dbReference>
<dbReference type="InterPro" id="IPR018062">
    <property type="entry name" value="HTH_AraC-typ_CS"/>
</dbReference>
<dbReference type="SUPFAM" id="SSF46689">
    <property type="entry name" value="Homeodomain-like"/>
    <property type="match status" value="2"/>
</dbReference>
<keyword evidence="2" id="KW-0238">DNA-binding</keyword>
<dbReference type="eggNOG" id="COG2207">
    <property type="taxonomic scope" value="Bacteria"/>
</dbReference>
<protein>
    <submittedName>
        <fullName evidence="6">AraC family transcriptional regulator</fullName>
    </submittedName>
</protein>
<dbReference type="Gene3D" id="1.10.10.60">
    <property type="entry name" value="Homeodomain-like"/>
    <property type="match status" value="1"/>
</dbReference>
<comment type="caution">
    <text evidence="6">The sequence shown here is derived from an EMBL/GenBank/DDBJ whole genome shotgun (WGS) entry which is preliminary data.</text>
</comment>
<dbReference type="PANTHER" id="PTHR46796">
    <property type="entry name" value="HTH-TYPE TRANSCRIPTIONAL ACTIVATOR RHAS-RELATED"/>
    <property type="match status" value="1"/>
</dbReference>
<dbReference type="Pfam" id="PF12852">
    <property type="entry name" value="Cupin_6"/>
    <property type="match status" value="1"/>
</dbReference>
<evidence type="ECO:0000256" key="1">
    <source>
        <dbReference type="ARBA" id="ARBA00023015"/>
    </source>
</evidence>
<dbReference type="AlphaFoldDB" id="K2LN34"/>
<dbReference type="STRING" id="391937.NA2_10213"/>
<keyword evidence="3" id="KW-0804">Transcription</keyword>
<dbReference type="GO" id="GO:0003700">
    <property type="term" value="F:DNA-binding transcription factor activity"/>
    <property type="evidence" value="ECO:0007669"/>
    <property type="project" value="InterPro"/>
</dbReference>
<keyword evidence="1" id="KW-0805">Transcription regulation</keyword>
<dbReference type="PANTHER" id="PTHR46796:SF7">
    <property type="entry name" value="ARAC FAMILY TRANSCRIPTIONAL REGULATOR"/>
    <property type="match status" value="1"/>
</dbReference>
<dbReference type="PROSITE" id="PS01124">
    <property type="entry name" value="HTH_ARAC_FAMILY_2"/>
    <property type="match status" value="1"/>
</dbReference>
<feature type="region of interest" description="Disordered" evidence="4">
    <location>
        <begin position="291"/>
        <end position="311"/>
    </location>
</feature>
<dbReference type="EMBL" id="AMRM01000009">
    <property type="protein sequence ID" value="EKF19149.1"/>
    <property type="molecule type" value="Genomic_DNA"/>
</dbReference>
<feature type="domain" description="HTH araC/xylS-type" evidence="5">
    <location>
        <begin position="201"/>
        <end position="299"/>
    </location>
</feature>
<dbReference type="SMART" id="SM00342">
    <property type="entry name" value="HTH_ARAC"/>
    <property type="match status" value="1"/>
</dbReference>
<dbReference type="InterPro" id="IPR032783">
    <property type="entry name" value="AraC_lig"/>
</dbReference>
<dbReference type="PROSITE" id="PS00041">
    <property type="entry name" value="HTH_ARAC_FAMILY_1"/>
    <property type="match status" value="1"/>
</dbReference>
<evidence type="ECO:0000313" key="7">
    <source>
        <dbReference type="Proteomes" id="UP000006786"/>
    </source>
</evidence>
<keyword evidence="7" id="KW-1185">Reference proteome</keyword>
<dbReference type="Proteomes" id="UP000006786">
    <property type="component" value="Unassembled WGS sequence"/>
</dbReference>
<name>K2LN34_9HYPH</name>
<evidence type="ECO:0000256" key="2">
    <source>
        <dbReference type="ARBA" id="ARBA00023125"/>
    </source>
</evidence>
<feature type="compositionally biased region" description="Basic and acidic residues" evidence="4">
    <location>
        <begin position="300"/>
        <end position="311"/>
    </location>
</feature>
<dbReference type="PATRIC" id="fig|391937.3.peg.2107"/>
<evidence type="ECO:0000256" key="3">
    <source>
        <dbReference type="ARBA" id="ARBA00023163"/>
    </source>
</evidence>
<proteinExistence type="predicted"/>
<dbReference type="Pfam" id="PF12833">
    <property type="entry name" value="HTH_18"/>
    <property type="match status" value="1"/>
</dbReference>
<dbReference type="InterPro" id="IPR050204">
    <property type="entry name" value="AraC_XylS_family_regulators"/>
</dbReference>
<evidence type="ECO:0000259" key="5">
    <source>
        <dbReference type="PROSITE" id="PS01124"/>
    </source>
</evidence>
<reference evidence="6 7" key="1">
    <citation type="journal article" date="2012" name="J. Bacteriol.">
        <title>Genome Sequence of Nitratireductor pacificus Type Strain pht-3B.</title>
        <authorList>
            <person name="Lai Q."/>
            <person name="Li G."/>
            <person name="Shao Z."/>
        </authorList>
    </citation>
    <scope>NUCLEOTIDE SEQUENCE [LARGE SCALE GENOMIC DNA]</scope>
    <source>
        <strain evidence="7">pht-3B</strain>
    </source>
</reference>
<accession>K2LN34</accession>
<dbReference type="InterPro" id="IPR018060">
    <property type="entry name" value="HTH_AraC"/>
</dbReference>
<organism evidence="6 7">
    <name type="scientific">Nitratireductor pacificus pht-3B</name>
    <dbReference type="NCBI Taxonomy" id="391937"/>
    <lineage>
        <taxon>Bacteria</taxon>
        <taxon>Pseudomonadati</taxon>
        <taxon>Pseudomonadota</taxon>
        <taxon>Alphaproteobacteria</taxon>
        <taxon>Hyphomicrobiales</taxon>
        <taxon>Phyllobacteriaceae</taxon>
        <taxon>Nitratireductor</taxon>
    </lineage>
</organism>
<evidence type="ECO:0000256" key="4">
    <source>
        <dbReference type="SAM" id="MobiDB-lite"/>
    </source>
</evidence>
<gene>
    <name evidence="6" type="ORF">NA2_10213</name>
</gene>